<sequence length="121" mass="13410">MARLRGEIFVMRSLDRTSLVARVLREYSQIVGHGAQVLANDNFSSFFFGKPRRTGIQRCRQANERRVAPRRRHNADVRIVLGWPTEELSAHDPGLACGACGDAPGQSHLDGALPESQDAEL</sequence>
<accession>G9MRX0</accession>
<organism evidence="1 2">
    <name type="scientific">Hypocrea virens (strain Gv29-8 / FGSC 10586)</name>
    <name type="common">Gliocladium virens</name>
    <name type="synonym">Trichoderma virens</name>
    <dbReference type="NCBI Taxonomy" id="413071"/>
    <lineage>
        <taxon>Eukaryota</taxon>
        <taxon>Fungi</taxon>
        <taxon>Dikarya</taxon>
        <taxon>Ascomycota</taxon>
        <taxon>Pezizomycotina</taxon>
        <taxon>Sordariomycetes</taxon>
        <taxon>Hypocreomycetidae</taxon>
        <taxon>Hypocreales</taxon>
        <taxon>Hypocreaceae</taxon>
        <taxon>Trichoderma</taxon>
    </lineage>
</organism>
<protein>
    <submittedName>
        <fullName evidence="1">Uncharacterized protein</fullName>
    </submittedName>
</protein>
<dbReference type="InParanoid" id="G9MRX0"/>
<name>G9MRX0_HYPVG</name>
<dbReference type="RefSeq" id="XP_013957047.1">
    <property type="nucleotide sequence ID" value="XM_014101572.1"/>
</dbReference>
<evidence type="ECO:0000313" key="1">
    <source>
        <dbReference type="EMBL" id="EHK22838.1"/>
    </source>
</evidence>
<keyword evidence="2" id="KW-1185">Reference proteome</keyword>
<gene>
    <name evidence="1" type="ORF">TRIVIDRAFT_222101</name>
</gene>
<dbReference type="Proteomes" id="UP000007115">
    <property type="component" value="Unassembled WGS sequence"/>
</dbReference>
<dbReference type="GeneID" id="25791614"/>
<comment type="caution">
    <text evidence="1">The sequence shown here is derived from an EMBL/GenBank/DDBJ whole genome shotgun (WGS) entry which is preliminary data.</text>
</comment>
<dbReference type="AlphaFoldDB" id="G9MRX0"/>
<evidence type="ECO:0000313" key="2">
    <source>
        <dbReference type="Proteomes" id="UP000007115"/>
    </source>
</evidence>
<dbReference type="VEuPathDB" id="FungiDB:TRIVIDRAFT_222101"/>
<dbReference type="EMBL" id="ABDF02000006">
    <property type="protein sequence ID" value="EHK22838.1"/>
    <property type="molecule type" value="Genomic_DNA"/>
</dbReference>
<proteinExistence type="predicted"/>
<reference evidence="1 2" key="1">
    <citation type="journal article" date="2011" name="Genome Biol.">
        <title>Comparative genome sequence analysis underscores mycoparasitism as the ancestral life style of Trichoderma.</title>
        <authorList>
            <person name="Kubicek C.P."/>
            <person name="Herrera-Estrella A."/>
            <person name="Seidl-Seiboth V."/>
            <person name="Martinez D.A."/>
            <person name="Druzhinina I.S."/>
            <person name="Thon M."/>
            <person name="Zeilinger S."/>
            <person name="Casas-Flores S."/>
            <person name="Horwitz B.A."/>
            <person name="Mukherjee P.K."/>
            <person name="Mukherjee M."/>
            <person name="Kredics L."/>
            <person name="Alcaraz L.D."/>
            <person name="Aerts A."/>
            <person name="Antal Z."/>
            <person name="Atanasova L."/>
            <person name="Cervantes-Badillo M.G."/>
            <person name="Challacombe J."/>
            <person name="Chertkov O."/>
            <person name="McCluskey K."/>
            <person name="Coulpier F."/>
            <person name="Deshpande N."/>
            <person name="von Doehren H."/>
            <person name="Ebbole D.J."/>
            <person name="Esquivel-Naranjo E.U."/>
            <person name="Fekete E."/>
            <person name="Flipphi M."/>
            <person name="Glaser F."/>
            <person name="Gomez-Rodriguez E.Y."/>
            <person name="Gruber S."/>
            <person name="Han C."/>
            <person name="Henrissat B."/>
            <person name="Hermosa R."/>
            <person name="Hernandez-Onate M."/>
            <person name="Karaffa L."/>
            <person name="Kosti I."/>
            <person name="Le Crom S."/>
            <person name="Lindquist E."/>
            <person name="Lucas S."/>
            <person name="Luebeck M."/>
            <person name="Luebeck P.S."/>
            <person name="Margeot A."/>
            <person name="Metz B."/>
            <person name="Misra M."/>
            <person name="Nevalainen H."/>
            <person name="Omann M."/>
            <person name="Packer N."/>
            <person name="Perrone G."/>
            <person name="Uresti-Rivera E.E."/>
            <person name="Salamov A."/>
            <person name="Schmoll M."/>
            <person name="Seiboth B."/>
            <person name="Shapiro H."/>
            <person name="Sukno S."/>
            <person name="Tamayo-Ramos J.A."/>
            <person name="Tisch D."/>
            <person name="Wiest A."/>
            <person name="Wilkinson H.H."/>
            <person name="Zhang M."/>
            <person name="Coutinho P.M."/>
            <person name="Kenerley C.M."/>
            <person name="Monte E."/>
            <person name="Baker S.E."/>
            <person name="Grigoriev I.V."/>
        </authorList>
    </citation>
    <scope>NUCLEOTIDE SEQUENCE [LARGE SCALE GENOMIC DNA]</scope>
    <source>
        <strain evidence="2">Gv29-8 / FGSC 10586</strain>
    </source>
</reference>
<dbReference type="HOGENOM" id="CLU_2038398_0_0_1"/>